<reference evidence="3" key="1">
    <citation type="journal article" date="2015" name="PLoS Genet.">
        <title>The dynamic genome and transcriptome of the human fungal pathogen Blastomyces and close relative Emmonsia.</title>
        <authorList>
            <person name="Munoz J.F."/>
            <person name="Gauthier G.M."/>
            <person name="Desjardins C.A."/>
            <person name="Gallo J.E."/>
            <person name="Holder J."/>
            <person name="Sullivan T.D."/>
            <person name="Marty A.J."/>
            <person name="Carmen J.C."/>
            <person name="Chen Z."/>
            <person name="Ding L."/>
            <person name="Gujja S."/>
            <person name="Magrini V."/>
            <person name="Misas E."/>
            <person name="Mitreva M."/>
            <person name="Priest M."/>
            <person name="Saif S."/>
            <person name="Whiston E.A."/>
            <person name="Young S."/>
            <person name="Zeng Q."/>
            <person name="Goldman W.E."/>
            <person name="Mardis E.R."/>
            <person name="Taylor J.W."/>
            <person name="McEwen J.G."/>
            <person name="Clay O.K."/>
            <person name="Klein B.S."/>
            <person name="Cuomo C.A."/>
        </authorList>
    </citation>
    <scope>NUCLEOTIDE SEQUENCE [LARGE SCALE GENOMIC DNA]</scope>
    <source>
        <strain evidence="3">ER-3 / ATCC MYA-2586</strain>
    </source>
</reference>
<organism evidence="2 3">
    <name type="scientific">Ajellomyces dermatitidis (strain ER-3 / ATCC MYA-2586)</name>
    <name type="common">Blastomyces dermatitidis</name>
    <dbReference type="NCBI Taxonomy" id="559297"/>
    <lineage>
        <taxon>Eukaryota</taxon>
        <taxon>Fungi</taxon>
        <taxon>Dikarya</taxon>
        <taxon>Ascomycota</taxon>
        <taxon>Pezizomycotina</taxon>
        <taxon>Eurotiomycetes</taxon>
        <taxon>Eurotiomycetidae</taxon>
        <taxon>Onygenales</taxon>
        <taxon>Ajellomycetaceae</taxon>
        <taxon>Blastomyces</taxon>
    </lineage>
</organism>
<evidence type="ECO:0000256" key="1">
    <source>
        <dbReference type="SAM" id="MobiDB-lite"/>
    </source>
</evidence>
<dbReference type="EMBL" id="EQ999975">
    <property type="protein sequence ID" value="OAT00753.1"/>
    <property type="molecule type" value="Genomic_DNA"/>
</dbReference>
<dbReference type="GeneID" id="69031648"/>
<proteinExistence type="predicted"/>
<dbReference type="Proteomes" id="UP000002039">
    <property type="component" value="Unassembled WGS sequence"/>
</dbReference>
<accession>A0ABX2VVG3</accession>
<feature type="region of interest" description="Disordered" evidence="1">
    <location>
        <begin position="170"/>
        <end position="190"/>
    </location>
</feature>
<name>A0ABX2VVG3_AJEDR</name>
<sequence>METANQGKAAKDVTTEDDGTANRRRRDITYGAQMIEWKHKVRVGLQNRSFALEDGCQVNAALTLSPPERIFPYQVKPSVNEMISKGISIGLIGHEGSKKKSSYTDPRRLSGTYRNSEYQYQSRERQRMWPPPGKYPQWSIHRELKMADTDEALAVDTTLINTEVRFKKAKKRGRIGNQSFRLGKDELSRG</sequence>
<feature type="region of interest" description="Disordered" evidence="1">
    <location>
        <begin position="1"/>
        <end position="25"/>
    </location>
</feature>
<evidence type="ECO:0000313" key="2">
    <source>
        <dbReference type="EMBL" id="OAT00753.1"/>
    </source>
</evidence>
<keyword evidence="3" id="KW-1185">Reference proteome</keyword>
<protein>
    <submittedName>
        <fullName evidence="2">Uncharacterized protein</fullName>
    </submittedName>
</protein>
<dbReference type="RefSeq" id="XP_045280480.1">
    <property type="nucleotide sequence ID" value="XM_045425947.1"/>
</dbReference>
<evidence type="ECO:0000313" key="3">
    <source>
        <dbReference type="Proteomes" id="UP000002039"/>
    </source>
</evidence>
<gene>
    <name evidence="2" type="ORF">BDCG_16756</name>
</gene>